<evidence type="ECO:0000313" key="2">
    <source>
        <dbReference type="Proteomes" id="UP000594263"/>
    </source>
</evidence>
<name>A0A7N0ZT03_KALFE</name>
<dbReference type="Gene3D" id="3.80.10.10">
    <property type="entry name" value="Ribonuclease Inhibitor"/>
    <property type="match status" value="1"/>
</dbReference>
<reference evidence="1" key="1">
    <citation type="submission" date="2021-01" db="UniProtKB">
        <authorList>
            <consortium name="EnsemblPlants"/>
        </authorList>
    </citation>
    <scope>IDENTIFICATION</scope>
</reference>
<dbReference type="Proteomes" id="UP000594263">
    <property type="component" value="Unplaced"/>
</dbReference>
<dbReference type="OMA" id="IRWHRYE"/>
<sequence length="266" mass="30407">MHFLNILELSSSVPQVCRAWGLAMRDPVLWKTLDFTILKSNFIKIQREPFVYVHSKSDKTVSRVLKVALGWSNGNPNMSAKVHLSSYATLIKCPRLKRLVFPACHRISQSGLCNALRNWPALESLTVPSIESVAFIMEEIAVHCPKFSKLMVMGTFDILLKTLSLRCSMIFKNALMVILEGLHHLQVLNISHCMIMEPDFQEDDLTRVVGLDKSTVEMAALQTKFITCQERDCVMCERMRHDEGSMKWYRYEEGLWKADEVPSLAL</sequence>
<keyword evidence="2" id="KW-1185">Reference proteome</keyword>
<organism evidence="1 2">
    <name type="scientific">Kalanchoe fedtschenkoi</name>
    <name type="common">Lavender scallops</name>
    <name type="synonym">South American air plant</name>
    <dbReference type="NCBI Taxonomy" id="63787"/>
    <lineage>
        <taxon>Eukaryota</taxon>
        <taxon>Viridiplantae</taxon>
        <taxon>Streptophyta</taxon>
        <taxon>Embryophyta</taxon>
        <taxon>Tracheophyta</taxon>
        <taxon>Spermatophyta</taxon>
        <taxon>Magnoliopsida</taxon>
        <taxon>eudicotyledons</taxon>
        <taxon>Gunneridae</taxon>
        <taxon>Pentapetalae</taxon>
        <taxon>Saxifragales</taxon>
        <taxon>Crassulaceae</taxon>
        <taxon>Kalanchoe</taxon>
    </lineage>
</organism>
<dbReference type="EnsemblPlants" id="Kaladp0030s0022.1.v1.1">
    <property type="protein sequence ID" value="Kaladp0030s0022.1.v1.1"/>
    <property type="gene ID" value="Kaladp0030s0022.v1.1"/>
</dbReference>
<protein>
    <recommendedName>
        <fullName evidence="3">F-box/LRR-repeat protein</fullName>
    </recommendedName>
</protein>
<evidence type="ECO:0000313" key="1">
    <source>
        <dbReference type="EnsemblPlants" id="Kaladp0030s0022.1.v1.1"/>
    </source>
</evidence>
<proteinExistence type="predicted"/>
<dbReference type="SUPFAM" id="SSF52047">
    <property type="entry name" value="RNI-like"/>
    <property type="match status" value="1"/>
</dbReference>
<dbReference type="PANTHER" id="PTHR38926">
    <property type="entry name" value="F-BOX DOMAIN CONTAINING PROTEIN, EXPRESSED"/>
    <property type="match status" value="1"/>
</dbReference>
<evidence type="ECO:0008006" key="3">
    <source>
        <dbReference type="Google" id="ProtNLM"/>
    </source>
</evidence>
<dbReference type="AlphaFoldDB" id="A0A7N0ZT03"/>
<dbReference type="Gramene" id="Kaladp0030s0022.1.v1.1">
    <property type="protein sequence ID" value="Kaladp0030s0022.1.v1.1"/>
    <property type="gene ID" value="Kaladp0030s0022.v1.1"/>
</dbReference>
<dbReference type="PANTHER" id="PTHR38926:SF13">
    <property type="entry name" value="F-BOX DOMAIN CONTAINING PROTEIN, EXPRESSED"/>
    <property type="match status" value="1"/>
</dbReference>
<accession>A0A7N0ZT03</accession>
<dbReference type="InterPro" id="IPR032675">
    <property type="entry name" value="LRR_dom_sf"/>
</dbReference>